<keyword evidence="3" id="KW-1003">Cell membrane</keyword>
<evidence type="ECO:0000259" key="8">
    <source>
        <dbReference type="PROSITE" id="PS50928"/>
    </source>
</evidence>
<name>A0A6B0YYR1_9CHLR</name>
<sequence length="319" mass="36038">MAVKEMPALPNAPAQAADIQELRKPLGRRIYEGRVAYTMLAPTFVFLLIFMYYPALLGLYRSAFKWAPGLDSDFVGLGNFVQLFTKDRVFLNSMDHMLQLAAWYVVSTVGVSLFIAVLIHRLRGGRAQYTFRLGMILPVVIPAIVPLMLWKFIYDVKVGPLNLFLTWIGLESWTRAWLSDPNVALYAVMLRNFPWVDGVAILILLAGLQAIPYEIVESAMIDGATEMRRFWSIELPLIAGQIKLISVLTIMWGVQEFTAVFAMTQGGPINSTMVPGMWMFWNAFRINKMGYASAIGVVLFLLTLVLTLINMKYITTEEY</sequence>
<keyword evidence="5 7" id="KW-1133">Transmembrane helix</keyword>
<feature type="transmembrane region" description="Helical" evidence="7">
    <location>
        <begin position="131"/>
        <end position="153"/>
    </location>
</feature>
<dbReference type="PANTHER" id="PTHR43227:SF11">
    <property type="entry name" value="BLL4140 PROTEIN"/>
    <property type="match status" value="1"/>
</dbReference>
<comment type="subcellular location">
    <subcellularLocation>
        <location evidence="1 7">Cell membrane</location>
        <topology evidence="1 7">Multi-pass membrane protein</topology>
    </subcellularLocation>
</comment>
<reference evidence="9" key="1">
    <citation type="submission" date="2019-09" db="EMBL/GenBank/DDBJ databases">
        <title>Characterisation of the sponge microbiome using genome-centric metagenomics.</title>
        <authorList>
            <person name="Engelberts J.P."/>
            <person name="Robbins S.J."/>
            <person name="De Goeij J.M."/>
            <person name="Aranda M."/>
            <person name="Bell S.C."/>
            <person name="Webster N.S."/>
        </authorList>
    </citation>
    <scope>NUCLEOTIDE SEQUENCE</scope>
    <source>
        <strain evidence="9">SB0664_bin_27</strain>
    </source>
</reference>
<feature type="transmembrane region" description="Helical" evidence="7">
    <location>
        <begin position="235"/>
        <end position="254"/>
    </location>
</feature>
<comment type="similarity">
    <text evidence="7">Belongs to the binding-protein-dependent transport system permease family.</text>
</comment>
<feature type="transmembrane region" description="Helical" evidence="7">
    <location>
        <begin position="195"/>
        <end position="215"/>
    </location>
</feature>
<feature type="transmembrane region" description="Helical" evidence="7">
    <location>
        <begin position="101"/>
        <end position="119"/>
    </location>
</feature>
<dbReference type="EMBL" id="VXRG01000171">
    <property type="protein sequence ID" value="MXY95803.1"/>
    <property type="molecule type" value="Genomic_DNA"/>
</dbReference>
<dbReference type="Pfam" id="PF00528">
    <property type="entry name" value="BPD_transp_1"/>
    <property type="match status" value="1"/>
</dbReference>
<feature type="domain" description="ABC transmembrane type-1" evidence="8">
    <location>
        <begin position="94"/>
        <end position="310"/>
    </location>
</feature>
<dbReference type="SUPFAM" id="SSF161098">
    <property type="entry name" value="MetI-like"/>
    <property type="match status" value="1"/>
</dbReference>
<dbReference type="InterPro" id="IPR050809">
    <property type="entry name" value="UgpAE/MalFG_permease"/>
</dbReference>
<comment type="caution">
    <text evidence="9">The sequence shown here is derived from an EMBL/GenBank/DDBJ whole genome shotgun (WGS) entry which is preliminary data.</text>
</comment>
<keyword evidence="6 7" id="KW-0472">Membrane</keyword>
<dbReference type="InterPro" id="IPR000515">
    <property type="entry name" value="MetI-like"/>
</dbReference>
<gene>
    <name evidence="9" type="ORF">F4Y42_20380</name>
</gene>
<proteinExistence type="inferred from homology"/>
<dbReference type="PANTHER" id="PTHR43227">
    <property type="entry name" value="BLL4140 PROTEIN"/>
    <property type="match status" value="1"/>
</dbReference>
<feature type="transmembrane region" description="Helical" evidence="7">
    <location>
        <begin position="289"/>
        <end position="309"/>
    </location>
</feature>
<organism evidence="9">
    <name type="scientific">Caldilineaceae bacterium SB0664_bin_27</name>
    <dbReference type="NCBI Taxonomy" id="2605260"/>
    <lineage>
        <taxon>Bacteria</taxon>
        <taxon>Bacillati</taxon>
        <taxon>Chloroflexota</taxon>
        <taxon>Caldilineae</taxon>
        <taxon>Caldilineales</taxon>
        <taxon>Caldilineaceae</taxon>
    </lineage>
</organism>
<dbReference type="InterPro" id="IPR035906">
    <property type="entry name" value="MetI-like_sf"/>
</dbReference>
<dbReference type="CDD" id="cd06261">
    <property type="entry name" value="TM_PBP2"/>
    <property type="match status" value="1"/>
</dbReference>
<keyword evidence="2 7" id="KW-0813">Transport</keyword>
<evidence type="ECO:0000256" key="5">
    <source>
        <dbReference type="ARBA" id="ARBA00022989"/>
    </source>
</evidence>
<feature type="transmembrane region" description="Helical" evidence="7">
    <location>
        <begin position="35"/>
        <end position="55"/>
    </location>
</feature>
<evidence type="ECO:0000256" key="2">
    <source>
        <dbReference type="ARBA" id="ARBA00022448"/>
    </source>
</evidence>
<dbReference type="Gene3D" id="1.10.3720.10">
    <property type="entry name" value="MetI-like"/>
    <property type="match status" value="1"/>
</dbReference>
<dbReference type="GO" id="GO:0055085">
    <property type="term" value="P:transmembrane transport"/>
    <property type="evidence" value="ECO:0007669"/>
    <property type="project" value="InterPro"/>
</dbReference>
<dbReference type="PROSITE" id="PS50928">
    <property type="entry name" value="ABC_TM1"/>
    <property type="match status" value="1"/>
</dbReference>
<protein>
    <submittedName>
        <fullName evidence="9">Sugar ABC transporter permease</fullName>
    </submittedName>
</protein>
<accession>A0A6B0YYR1</accession>
<dbReference type="AlphaFoldDB" id="A0A6B0YYR1"/>
<evidence type="ECO:0000256" key="1">
    <source>
        <dbReference type="ARBA" id="ARBA00004651"/>
    </source>
</evidence>
<evidence type="ECO:0000256" key="7">
    <source>
        <dbReference type="RuleBase" id="RU363032"/>
    </source>
</evidence>
<dbReference type="GO" id="GO:0005886">
    <property type="term" value="C:plasma membrane"/>
    <property type="evidence" value="ECO:0007669"/>
    <property type="project" value="UniProtKB-SubCell"/>
</dbReference>
<evidence type="ECO:0000256" key="3">
    <source>
        <dbReference type="ARBA" id="ARBA00022475"/>
    </source>
</evidence>
<evidence type="ECO:0000256" key="4">
    <source>
        <dbReference type="ARBA" id="ARBA00022692"/>
    </source>
</evidence>
<evidence type="ECO:0000256" key="6">
    <source>
        <dbReference type="ARBA" id="ARBA00023136"/>
    </source>
</evidence>
<evidence type="ECO:0000313" key="9">
    <source>
        <dbReference type="EMBL" id="MXY95803.1"/>
    </source>
</evidence>
<keyword evidence="4 7" id="KW-0812">Transmembrane</keyword>